<gene>
    <name evidence="2" type="ORF">HanXRQr2_Chr07g0279931</name>
</gene>
<reference evidence="2" key="2">
    <citation type="submission" date="2020-06" db="EMBL/GenBank/DDBJ databases">
        <title>Helianthus annuus Genome sequencing and assembly Release 2.</title>
        <authorList>
            <person name="Gouzy J."/>
            <person name="Langlade N."/>
            <person name="Munos S."/>
        </authorList>
    </citation>
    <scope>NUCLEOTIDE SEQUENCE</scope>
    <source>
        <tissue evidence="2">Leaves</tissue>
    </source>
</reference>
<dbReference type="Gramene" id="mRNA:HanXRQr2_Chr07g0279931">
    <property type="protein sequence ID" value="CDS:HanXRQr2_Chr07g0279931.1"/>
    <property type="gene ID" value="HanXRQr2_Chr07g0279931"/>
</dbReference>
<protein>
    <submittedName>
        <fullName evidence="2">Uncharacterized protein</fullName>
    </submittedName>
</protein>
<dbReference type="Proteomes" id="UP000215914">
    <property type="component" value="Unassembled WGS sequence"/>
</dbReference>
<proteinExistence type="predicted"/>
<comment type="caution">
    <text evidence="2">The sequence shown here is derived from an EMBL/GenBank/DDBJ whole genome shotgun (WGS) entry which is preliminary data.</text>
</comment>
<feature type="region of interest" description="Disordered" evidence="1">
    <location>
        <begin position="1"/>
        <end position="21"/>
    </location>
</feature>
<reference evidence="2" key="1">
    <citation type="journal article" date="2017" name="Nature">
        <title>The sunflower genome provides insights into oil metabolism, flowering and Asterid evolution.</title>
        <authorList>
            <person name="Badouin H."/>
            <person name="Gouzy J."/>
            <person name="Grassa C.J."/>
            <person name="Murat F."/>
            <person name="Staton S.E."/>
            <person name="Cottret L."/>
            <person name="Lelandais-Briere C."/>
            <person name="Owens G.L."/>
            <person name="Carrere S."/>
            <person name="Mayjonade B."/>
            <person name="Legrand L."/>
            <person name="Gill N."/>
            <person name="Kane N.C."/>
            <person name="Bowers J.E."/>
            <person name="Hubner S."/>
            <person name="Bellec A."/>
            <person name="Berard A."/>
            <person name="Berges H."/>
            <person name="Blanchet N."/>
            <person name="Boniface M.C."/>
            <person name="Brunel D."/>
            <person name="Catrice O."/>
            <person name="Chaidir N."/>
            <person name="Claudel C."/>
            <person name="Donnadieu C."/>
            <person name="Faraut T."/>
            <person name="Fievet G."/>
            <person name="Helmstetter N."/>
            <person name="King M."/>
            <person name="Knapp S.J."/>
            <person name="Lai Z."/>
            <person name="Le Paslier M.C."/>
            <person name="Lippi Y."/>
            <person name="Lorenzon L."/>
            <person name="Mandel J.R."/>
            <person name="Marage G."/>
            <person name="Marchand G."/>
            <person name="Marquand E."/>
            <person name="Bret-Mestries E."/>
            <person name="Morien E."/>
            <person name="Nambeesan S."/>
            <person name="Nguyen T."/>
            <person name="Pegot-Espagnet P."/>
            <person name="Pouilly N."/>
            <person name="Raftis F."/>
            <person name="Sallet E."/>
            <person name="Schiex T."/>
            <person name="Thomas J."/>
            <person name="Vandecasteele C."/>
            <person name="Vares D."/>
            <person name="Vear F."/>
            <person name="Vautrin S."/>
            <person name="Crespi M."/>
            <person name="Mangin B."/>
            <person name="Burke J.M."/>
            <person name="Salse J."/>
            <person name="Munos S."/>
            <person name="Vincourt P."/>
            <person name="Rieseberg L.H."/>
            <person name="Langlade N.B."/>
        </authorList>
    </citation>
    <scope>NUCLEOTIDE SEQUENCE</scope>
    <source>
        <tissue evidence="2">Leaves</tissue>
    </source>
</reference>
<feature type="compositionally biased region" description="Basic residues" evidence="1">
    <location>
        <begin position="10"/>
        <end position="21"/>
    </location>
</feature>
<organism evidence="2 3">
    <name type="scientific">Helianthus annuus</name>
    <name type="common">Common sunflower</name>
    <dbReference type="NCBI Taxonomy" id="4232"/>
    <lineage>
        <taxon>Eukaryota</taxon>
        <taxon>Viridiplantae</taxon>
        <taxon>Streptophyta</taxon>
        <taxon>Embryophyta</taxon>
        <taxon>Tracheophyta</taxon>
        <taxon>Spermatophyta</taxon>
        <taxon>Magnoliopsida</taxon>
        <taxon>eudicotyledons</taxon>
        <taxon>Gunneridae</taxon>
        <taxon>Pentapetalae</taxon>
        <taxon>asterids</taxon>
        <taxon>campanulids</taxon>
        <taxon>Asterales</taxon>
        <taxon>Asteraceae</taxon>
        <taxon>Asteroideae</taxon>
        <taxon>Heliantheae alliance</taxon>
        <taxon>Heliantheae</taxon>
        <taxon>Helianthus</taxon>
    </lineage>
</organism>
<dbReference type="EMBL" id="MNCJ02000322">
    <property type="protein sequence ID" value="KAF5797379.1"/>
    <property type="molecule type" value="Genomic_DNA"/>
</dbReference>
<name>A0A9K3IHY8_HELAN</name>
<dbReference type="AlphaFoldDB" id="A0A9K3IHY8"/>
<sequence length="62" mass="6973">MPPTISIPHARARPGKAHSSLHKCSFTPSAYKAFYYLHKCSFTPSTYKAFYYLNKCSLTPSA</sequence>
<keyword evidence="3" id="KW-1185">Reference proteome</keyword>
<evidence type="ECO:0000256" key="1">
    <source>
        <dbReference type="SAM" id="MobiDB-lite"/>
    </source>
</evidence>
<accession>A0A9K3IHY8</accession>
<evidence type="ECO:0000313" key="3">
    <source>
        <dbReference type="Proteomes" id="UP000215914"/>
    </source>
</evidence>
<evidence type="ECO:0000313" key="2">
    <source>
        <dbReference type="EMBL" id="KAF5797379.1"/>
    </source>
</evidence>